<evidence type="ECO:0000313" key="1">
    <source>
        <dbReference type="EMBL" id="KAJ8356036.1"/>
    </source>
</evidence>
<comment type="caution">
    <text evidence="1">The sequence shown here is derived from an EMBL/GenBank/DDBJ whole genome shotgun (WGS) entry which is preliminary data.</text>
</comment>
<protein>
    <submittedName>
        <fullName evidence="1">Uncharacterized protein</fullName>
    </submittedName>
</protein>
<dbReference type="AlphaFoldDB" id="A0A9Q1IWM3"/>
<evidence type="ECO:0000313" key="2">
    <source>
        <dbReference type="Proteomes" id="UP001152622"/>
    </source>
</evidence>
<name>A0A9Q1IWM3_SYNKA</name>
<dbReference type="EMBL" id="JAINUF010000006">
    <property type="protein sequence ID" value="KAJ8356036.1"/>
    <property type="molecule type" value="Genomic_DNA"/>
</dbReference>
<organism evidence="1 2">
    <name type="scientific">Synaphobranchus kaupii</name>
    <name type="common">Kaup's arrowtooth eel</name>
    <dbReference type="NCBI Taxonomy" id="118154"/>
    <lineage>
        <taxon>Eukaryota</taxon>
        <taxon>Metazoa</taxon>
        <taxon>Chordata</taxon>
        <taxon>Craniata</taxon>
        <taxon>Vertebrata</taxon>
        <taxon>Euteleostomi</taxon>
        <taxon>Actinopterygii</taxon>
        <taxon>Neopterygii</taxon>
        <taxon>Teleostei</taxon>
        <taxon>Anguilliformes</taxon>
        <taxon>Synaphobranchidae</taxon>
        <taxon>Synaphobranchus</taxon>
    </lineage>
</organism>
<dbReference type="Proteomes" id="UP001152622">
    <property type="component" value="Chromosome 6"/>
</dbReference>
<keyword evidence="2" id="KW-1185">Reference proteome</keyword>
<sequence length="73" mass="7846">MPTRIGLLSPENSLSVMIDSTEMQVATLAFLEPDIGRPCGEASLQLAMPPGQISKAEGVGRQENCQSVFREVL</sequence>
<reference evidence="1" key="1">
    <citation type="journal article" date="2023" name="Science">
        <title>Genome structures resolve the early diversification of teleost fishes.</title>
        <authorList>
            <person name="Parey E."/>
            <person name="Louis A."/>
            <person name="Montfort J."/>
            <person name="Bouchez O."/>
            <person name="Roques C."/>
            <person name="Iampietro C."/>
            <person name="Lluch J."/>
            <person name="Castinel A."/>
            <person name="Donnadieu C."/>
            <person name="Desvignes T."/>
            <person name="Floi Bucao C."/>
            <person name="Jouanno E."/>
            <person name="Wen M."/>
            <person name="Mejri S."/>
            <person name="Dirks R."/>
            <person name="Jansen H."/>
            <person name="Henkel C."/>
            <person name="Chen W.J."/>
            <person name="Zahm M."/>
            <person name="Cabau C."/>
            <person name="Klopp C."/>
            <person name="Thompson A.W."/>
            <person name="Robinson-Rechavi M."/>
            <person name="Braasch I."/>
            <person name="Lecointre G."/>
            <person name="Bobe J."/>
            <person name="Postlethwait J.H."/>
            <person name="Berthelot C."/>
            <person name="Roest Crollius H."/>
            <person name="Guiguen Y."/>
        </authorList>
    </citation>
    <scope>NUCLEOTIDE SEQUENCE</scope>
    <source>
        <strain evidence="1">WJC10195</strain>
    </source>
</reference>
<gene>
    <name evidence="1" type="ORF">SKAU_G00188300</name>
</gene>
<accession>A0A9Q1IWM3</accession>
<proteinExistence type="predicted"/>